<feature type="domain" description="Sulfotransferase" evidence="1">
    <location>
        <begin position="4"/>
        <end position="243"/>
    </location>
</feature>
<organism evidence="2 3">
    <name type="scientific">Vibrio aestuarianus</name>
    <dbReference type="NCBI Taxonomy" id="28171"/>
    <lineage>
        <taxon>Bacteria</taxon>
        <taxon>Pseudomonadati</taxon>
        <taxon>Pseudomonadota</taxon>
        <taxon>Gammaproteobacteria</taxon>
        <taxon>Vibrionales</taxon>
        <taxon>Vibrionaceae</taxon>
        <taxon>Vibrio</taxon>
    </lineage>
</organism>
<dbReference type="GO" id="GO:0006790">
    <property type="term" value="P:sulfur compound metabolic process"/>
    <property type="evidence" value="ECO:0007669"/>
    <property type="project" value="TreeGrafter"/>
</dbReference>
<dbReference type="SUPFAM" id="SSF52540">
    <property type="entry name" value="P-loop containing nucleoside triphosphate hydrolases"/>
    <property type="match status" value="1"/>
</dbReference>
<dbReference type="InterPro" id="IPR027417">
    <property type="entry name" value="P-loop_NTPase"/>
</dbReference>
<sequence length="263" mass="30503">MKKISMFGAPRSGTSWLSQIFNSNPNVALRFQPLFSYGHKSAITQYSKNEEIERFFWDILNTNDEFALMKAPMFKNFPRFDKGSIDAIVFKETKYLDVSEALLENSDTKVIAIIRNPLSVLASWIKAPKEFDPDWNILEEWRDAKSKNRGPEDYYGFNKWVESTLMFHQLANRYPEQCLIVDYTELKNNTLPIVSSMFDFCGLSVEQQTFDFITASKSRHDTDPYSVYRSKSIGEAYKNTLPKVIIETVTNELADTILEKYIL</sequence>
<dbReference type="GO" id="GO:0006044">
    <property type="term" value="P:N-acetylglucosamine metabolic process"/>
    <property type="evidence" value="ECO:0007669"/>
    <property type="project" value="TreeGrafter"/>
</dbReference>
<dbReference type="Proteomes" id="UP001239257">
    <property type="component" value="Chromosome 1"/>
</dbReference>
<dbReference type="GO" id="GO:0001517">
    <property type="term" value="F:N-acetylglucosamine 6-O-sulfotransferase activity"/>
    <property type="evidence" value="ECO:0007669"/>
    <property type="project" value="TreeGrafter"/>
</dbReference>
<dbReference type="PANTHER" id="PTHR10704:SF44">
    <property type="entry name" value="LD35051P-RELATED"/>
    <property type="match status" value="1"/>
</dbReference>
<dbReference type="Gene3D" id="3.40.50.300">
    <property type="entry name" value="P-loop containing nucleotide triphosphate hydrolases"/>
    <property type="match status" value="1"/>
</dbReference>
<dbReference type="PANTHER" id="PTHR10704">
    <property type="entry name" value="CARBOHYDRATE SULFOTRANSFERASE"/>
    <property type="match status" value="1"/>
</dbReference>
<evidence type="ECO:0000313" key="3">
    <source>
        <dbReference type="Proteomes" id="UP001239257"/>
    </source>
</evidence>
<dbReference type="InterPro" id="IPR000863">
    <property type="entry name" value="Sulfotransferase_dom"/>
</dbReference>
<protein>
    <submittedName>
        <fullName evidence="2">Sulfotransferase domain-containing protein</fullName>
    </submittedName>
</protein>
<accession>A0AAX3U1C5</accession>
<name>A0AAX3U1C5_9VIBR</name>
<dbReference type="Pfam" id="PF00685">
    <property type="entry name" value="Sulfotransfer_1"/>
    <property type="match status" value="1"/>
</dbReference>
<gene>
    <name evidence="2" type="ORF">PYE51_11665</name>
</gene>
<dbReference type="RefSeq" id="WP_301064458.1">
    <property type="nucleotide sequence ID" value="NZ_CP118709.1"/>
</dbReference>
<proteinExistence type="predicted"/>
<evidence type="ECO:0000313" key="2">
    <source>
        <dbReference type="EMBL" id="WGK81282.1"/>
    </source>
</evidence>
<dbReference type="EMBL" id="CP118709">
    <property type="protein sequence ID" value="WGK81282.1"/>
    <property type="molecule type" value="Genomic_DNA"/>
</dbReference>
<dbReference type="AlphaFoldDB" id="A0AAX3U1C5"/>
<dbReference type="InterPro" id="IPR051135">
    <property type="entry name" value="Gal/GlcNAc/GalNAc_ST"/>
</dbReference>
<reference evidence="2" key="1">
    <citation type="submission" date="2022-02" db="EMBL/GenBank/DDBJ databases">
        <title>Emergence and expansion in Europe of a Vibrio aestuarianus clonal complex pathogenic for oysters.</title>
        <authorList>
            <person name="Mesnil A."/>
            <person name="Travers M.-A."/>
        </authorList>
    </citation>
    <scope>NUCLEOTIDE SEQUENCE</scope>
    <source>
        <strain evidence="2">U29</strain>
    </source>
</reference>
<evidence type="ECO:0000259" key="1">
    <source>
        <dbReference type="Pfam" id="PF00685"/>
    </source>
</evidence>